<feature type="compositionally biased region" description="Low complexity" evidence="1">
    <location>
        <begin position="516"/>
        <end position="534"/>
    </location>
</feature>
<accession>A0A0D3HYP8</accession>
<organism evidence="2 3">
    <name type="scientific">Emiliania huxleyi (strain CCMP1516)</name>
    <dbReference type="NCBI Taxonomy" id="280463"/>
    <lineage>
        <taxon>Eukaryota</taxon>
        <taxon>Haptista</taxon>
        <taxon>Haptophyta</taxon>
        <taxon>Prymnesiophyceae</taxon>
        <taxon>Isochrysidales</taxon>
        <taxon>Noelaerhabdaceae</taxon>
        <taxon>Emiliania</taxon>
    </lineage>
</organism>
<dbReference type="HOGENOM" id="CLU_543592_0_0_1"/>
<feature type="compositionally biased region" description="Basic residues" evidence="1">
    <location>
        <begin position="488"/>
        <end position="499"/>
    </location>
</feature>
<dbReference type="KEGG" id="ehx:EMIHUDRAFT_107972"/>
<reference evidence="3" key="1">
    <citation type="journal article" date="2013" name="Nature">
        <title>Pan genome of the phytoplankton Emiliania underpins its global distribution.</title>
        <authorList>
            <person name="Read B.A."/>
            <person name="Kegel J."/>
            <person name="Klute M.J."/>
            <person name="Kuo A."/>
            <person name="Lefebvre S.C."/>
            <person name="Maumus F."/>
            <person name="Mayer C."/>
            <person name="Miller J."/>
            <person name="Monier A."/>
            <person name="Salamov A."/>
            <person name="Young J."/>
            <person name="Aguilar M."/>
            <person name="Claverie J.M."/>
            <person name="Frickenhaus S."/>
            <person name="Gonzalez K."/>
            <person name="Herman E.K."/>
            <person name="Lin Y.C."/>
            <person name="Napier J."/>
            <person name="Ogata H."/>
            <person name="Sarno A.F."/>
            <person name="Shmutz J."/>
            <person name="Schroeder D."/>
            <person name="de Vargas C."/>
            <person name="Verret F."/>
            <person name="von Dassow P."/>
            <person name="Valentin K."/>
            <person name="Van de Peer Y."/>
            <person name="Wheeler G."/>
            <person name="Dacks J.B."/>
            <person name="Delwiche C.F."/>
            <person name="Dyhrman S.T."/>
            <person name="Glockner G."/>
            <person name="John U."/>
            <person name="Richards T."/>
            <person name="Worden A.Z."/>
            <person name="Zhang X."/>
            <person name="Grigoriev I.V."/>
            <person name="Allen A.E."/>
            <person name="Bidle K."/>
            <person name="Borodovsky M."/>
            <person name="Bowler C."/>
            <person name="Brownlee C."/>
            <person name="Cock J.M."/>
            <person name="Elias M."/>
            <person name="Gladyshev V.N."/>
            <person name="Groth M."/>
            <person name="Guda C."/>
            <person name="Hadaegh A."/>
            <person name="Iglesias-Rodriguez M.D."/>
            <person name="Jenkins J."/>
            <person name="Jones B.M."/>
            <person name="Lawson T."/>
            <person name="Leese F."/>
            <person name="Lindquist E."/>
            <person name="Lobanov A."/>
            <person name="Lomsadze A."/>
            <person name="Malik S.B."/>
            <person name="Marsh M.E."/>
            <person name="Mackinder L."/>
            <person name="Mock T."/>
            <person name="Mueller-Roeber B."/>
            <person name="Pagarete A."/>
            <person name="Parker M."/>
            <person name="Probert I."/>
            <person name="Quesneville H."/>
            <person name="Raines C."/>
            <person name="Rensing S.A."/>
            <person name="Riano-Pachon D.M."/>
            <person name="Richier S."/>
            <person name="Rokitta S."/>
            <person name="Shiraiwa Y."/>
            <person name="Soanes D.M."/>
            <person name="van der Giezen M."/>
            <person name="Wahlund T.M."/>
            <person name="Williams B."/>
            <person name="Wilson W."/>
            <person name="Wolfe G."/>
            <person name="Wurch L.L."/>
        </authorList>
    </citation>
    <scope>NUCLEOTIDE SEQUENCE</scope>
</reference>
<dbReference type="AlphaFoldDB" id="A0A0D3HYP8"/>
<evidence type="ECO:0000256" key="1">
    <source>
        <dbReference type="SAM" id="MobiDB-lite"/>
    </source>
</evidence>
<dbReference type="RefSeq" id="XP_005756562.1">
    <property type="nucleotide sequence ID" value="XM_005756505.1"/>
</dbReference>
<feature type="region of interest" description="Disordered" evidence="1">
    <location>
        <begin position="454"/>
        <end position="534"/>
    </location>
</feature>
<dbReference type="GeneID" id="17250231"/>
<proteinExistence type="predicted"/>
<evidence type="ECO:0000313" key="3">
    <source>
        <dbReference type="Proteomes" id="UP000013827"/>
    </source>
</evidence>
<reference evidence="2" key="2">
    <citation type="submission" date="2024-10" db="UniProtKB">
        <authorList>
            <consortium name="EnsemblProtists"/>
        </authorList>
    </citation>
    <scope>IDENTIFICATION</scope>
</reference>
<feature type="compositionally biased region" description="Low complexity" evidence="1">
    <location>
        <begin position="456"/>
        <end position="471"/>
    </location>
</feature>
<name>A0A0D3HYP8_EMIH1</name>
<protein>
    <submittedName>
        <fullName evidence="2">Uncharacterized protein</fullName>
    </submittedName>
</protein>
<dbReference type="Proteomes" id="UP000013827">
    <property type="component" value="Unassembled WGS sequence"/>
</dbReference>
<keyword evidence="3" id="KW-1185">Reference proteome</keyword>
<dbReference type="PaxDb" id="2903-EOD04133"/>
<sequence>MPVVSVLQHGSSRKLDLVFPRRRQADRGKQLTPPAAHDAECWDWVWDEVSVARSAVDPDGFGLVVREGGAVDWSRLDRPVLLPFVGRATEVEDSLSARALNCILHGAFDVVPFSALPCGSGCRFVLNGIFLESVAAGESCHLKTAALPPETQVVQVPLCDRTEGGGGVVSIERKDRAVVYLLQAHAAVLLHIPPHIFAVLQCHTDHHHADRSFATHVLEYRRHAASVMIVNAHPVYGCAAYAAGAINEPTPHAPPTFEVRQLALTLAPEQDGEALQHWRAFAAAFPDVLDSGNAPFFVTAQYNTDYLRTYDSWGYVGTPSAVRLPPDTFARDDALAAAPWPKCAAGWWNPFAQPLGRAVFERAGARRGGASAHPGVRGGPPLLPGGGGGAVSWRGVCFLVKEDRREIVAARRRLNEKGQGTHLHRSGPAVAGGQWRDDFTDYEWEVGVVGRGDGARGAAAEEGGSAASPSGDARRTPAKRASAESAHGGKKRPQLRRRAAQAATPPAKRGRSQAVTPPATTRQGTRAARALFSK</sequence>
<evidence type="ECO:0000313" key="2">
    <source>
        <dbReference type="EnsemblProtists" id="EOD04133"/>
    </source>
</evidence>
<dbReference type="EnsemblProtists" id="EOD04133">
    <property type="protein sequence ID" value="EOD04133"/>
    <property type="gene ID" value="EMIHUDRAFT_107972"/>
</dbReference>